<reference evidence="6" key="2">
    <citation type="submission" date="2020-05" db="UniProtKB">
        <authorList>
            <consortium name="EnsemblMetazoa"/>
        </authorList>
    </citation>
    <scope>IDENTIFICATION</scope>
    <source>
        <strain evidence="6">IAEA</strain>
    </source>
</reference>
<comment type="function">
    <text evidence="4">Probable substrate-specific adapter of an E3 ubiquitin-protein ligase complex which mediates the ubiquitination and subsequent proteasomal degradation of target proteins. May have a role in synapse differentiation and growth.</text>
</comment>
<evidence type="ECO:0000259" key="5">
    <source>
        <dbReference type="PROSITE" id="PS50097"/>
    </source>
</evidence>
<dbReference type="Gene3D" id="1.25.40.420">
    <property type="match status" value="1"/>
</dbReference>
<dbReference type="EnsemblMetazoa" id="GBRI031561-RA">
    <property type="protein sequence ID" value="GBRI031561-PA"/>
    <property type="gene ID" value="GBRI031561"/>
</dbReference>
<dbReference type="InterPro" id="IPR015915">
    <property type="entry name" value="Kelch-typ_b-propeller"/>
</dbReference>
<dbReference type="PROSITE" id="PS50097">
    <property type="entry name" value="BTB"/>
    <property type="match status" value="1"/>
</dbReference>
<dbReference type="SMART" id="SM00612">
    <property type="entry name" value="Kelch"/>
    <property type="match status" value="4"/>
</dbReference>
<evidence type="ECO:0000313" key="7">
    <source>
        <dbReference type="Proteomes" id="UP000091820"/>
    </source>
</evidence>
<dbReference type="InterPro" id="IPR006652">
    <property type="entry name" value="Kelch_1"/>
</dbReference>
<organism evidence="6 7">
    <name type="scientific">Glossina brevipalpis</name>
    <dbReference type="NCBI Taxonomy" id="37001"/>
    <lineage>
        <taxon>Eukaryota</taxon>
        <taxon>Metazoa</taxon>
        <taxon>Ecdysozoa</taxon>
        <taxon>Arthropoda</taxon>
        <taxon>Hexapoda</taxon>
        <taxon>Insecta</taxon>
        <taxon>Pterygota</taxon>
        <taxon>Neoptera</taxon>
        <taxon>Endopterygota</taxon>
        <taxon>Diptera</taxon>
        <taxon>Brachycera</taxon>
        <taxon>Muscomorpha</taxon>
        <taxon>Hippoboscoidea</taxon>
        <taxon>Glossinidae</taxon>
        <taxon>Glossina</taxon>
    </lineage>
</organism>
<dbReference type="AlphaFoldDB" id="A0A1A9WTP0"/>
<name>A0A1A9WTP0_9MUSC</name>
<dbReference type="Proteomes" id="UP000091820">
    <property type="component" value="Unassembled WGS sequence"/>
</dbReference>
<dbReference type="Pfam" id="PF01344">
    <property type="entry name" value="Kelch_1"/>
    <property type="match status" value="3"/>
</dbReference>
<evidence type="ECO:0000256" key="1">
    <source>
        <dbReference type="ARBA" id="ARBA00013699"/>
    </source>
</evidence>
<dbReference type="STRING" id="37001.A0A1A9WTP0"/>
<dbReference type="GO" id="GO:0003779">
    <property type="term" value="F:actin binding"/>
    <property type="evidence" value="ECO:0007669"/>
    <property type="project" value="UniProtKB-KW"/>
</dbReference>
<dbReference type="SUPFAM" id="SSF117281">
    <property type="entry name" value="Kelch motif"/>
    <property type="match status" value="1"/>
</dbReference>
<evidence type="ECO:0000256" key="4">
    <source>
        <dbReference type="ARBA" id="ARBA00043912"/>
    </source>
</evidence>
<feature type="domain" description="BTB" evidence="5">
    <location>
        <begin position="40"/>
        <end position="107"/>
    </location>
</feature>
<sequence>MAAKYIDEIKPITEEKYKNSDYGNTFLDALNKMRINKKRCDFSLEVQDEVIHVHKVALEIASPYFAALFESDMQETREEVVRFVDVDSIAVKALVEYMYSGTITLTEDNVEVLFSTSDLFEIDWVKDQCEEFLNRNMNSKNCFRIWELADLHTVKELYDCTYKYILDHFYDLLDGEGLLLLPFDKFQELIKDDKLSVKCEDDVYKAAINWLKHDVEERKVHLPELMNHIRLPLISTQFLRSHVATERLITKDEKCNQLLMEALFYKLTPADEGKGLSDRFRSRKGIVYNNAMFHVFLVGGRSPDNCNTYDNCKIYDISRNKLIEISNMIEERYFNSAIALNGVIYTMGGISFRALKTAEFYDRVNRRWNYIAPMSNRRHSFGICSYNDFVYVVGGYETSTVECYNPATNKWCSCPNIPNEHSSYTRATLLENSIYSLVGGYESSCFRIDPREGQWFKLDVMPDISDSYELVSYDRTLFYIGNESCKRLDIRMNIWESMHFMHTYRNNFSAVIAADNIYVLGGKRLLSSDKSIERYNITNNKWSAIDSIGLEHDCGAAAVINGNF</sequence>
<dbReference type="SUPFAM" id="SSF54695">
    <property type="entry name" value="POZ domain"/>
    <property type="match status" value="1"/>
</dbReference>
<evidence type="ECO:0000256" key="2">
    <source>
        <dbReference type="ARBA" id="ARBA00022441"/>
    </source>
</evidence>
<dbReference type="Gene3D" id="3.30.710.10">
    <property type="entry name" value="Potassium Channel Kv1.1, Chain A"/>
    <property type="match status" value="1"/>
</dbReference>
<keyword evidence="2" id="KW-0880">Kelch repeat</keyword>
<dbReference type="InterPro" id="IPR011333">
    <property type="entry name" value="SKP1/BTB/POZ_sf"/>
</dbReference>
<dbReference type="VEuPathDB" id="VectorBase:GBRI031561"/>
<dbReference type="InterPro" id="IPR011705">
    <property type="entry name" value="BACK"/>
</dbReference>
<keyword evidence="3" id="KW-0677">Repeat</keyword>
<evidence type="ECO:0000313" key="6">
    <source>
        <dbReference type="EnsemblMetazoa" id="GBRI031561-PA"/>
    </source>
</evidence>
<dbReference type="SMART" id="SM00225">
    <property type="entry name" value="BTB"/>
    <property type="match status" value="1"/>
</dbReference>
<dbReference type="UniPathway" id="UPA00143"/>
<protein>
    <recommendedName>
        <fullName evidence="1">Kelch-like protein diablo</fullName>
    </recommendedName>
</protein>
<dbReference type="InterPro" id="IPR017096">
    <property type="entry name" value="BTB-kelch_protein"/>
</dbReference>
<accession>A0A1A9WTP0</accession>
<keyword evidence="7" id="KW-1185">Reference proteome</keyword>
<dbReference type="PANTHER" id="PTHR45632">
    <property type="entry name" value="LD33804P"/>
    <property type="match status" value="1"/>
</dbReference>
<dbReference type="Pfam" id="PF07707">
    <property type="entry name" value="BACK"/>
    <property type="match status" value="1"/>
</dbReference>
<dbReference type="PIRSF" id="PIRSF037037">
    <property type="entry name" value="Kelch-like_protein_gigaxonin"/>
    <property type="match status" value="1"/>
</dbReference>
<reference evidence="7" key="1">
    <citation type="submission" date="2014-03" db="EMBL/GenBank/DDBJ databases">
        <authorList>
            <person name="Aksoy S."/>
            <person name="Warren W."/>
            <person name="Wilson R.K."/>
        </authorList>
    </citation>
    <scope>NUCLEOTIDE SEQUENCE [LARGE SCALE GENOMIC DNA]</scope>
    <source>
        <strain evidence="7">IAEA</strain>
    </source>
</reference>
<dbReference type="PANTHER" id="PTHR45632:SF30">
    <property type="entry name" value="BTB DOMAIN-CONTAINING PROTEIN"/>
    <property type="match status" value="1"/>
</dbReference>
<dbReference type="GO" id="GO:0016567">
    <property type="term" value="P:protein ubiquitination"/>
    <property type="evidence" value="ECO:0007669"/>
    <property type="project" value="UniProtKB-UniPathway"/>
</dbReference>
<dbReference type="InterPro" id="IPR000210">
    <property type="entry name" value="BTB/POZ_dom"/>
</dbReference>
<dbReference type="SMART" id="SM00875">
    <property type="entry name" value="BACK"/>
    <property type="match status" value="1"/>
</dbReference>
<dbReference type="Pfam" id="PF00651">
    <property type="entry name" value="BTB"/>
    <property type="match status" value="1"/>
</dbReference>
<proteinExistence type="predicted"/>
<dbReference type="FunFam" id="1.25.40.420:FF:000001">
    <property type="entry name" value="Kelch-like family member 12"/>
    <property type="match status" value="1"/>
</dbReference>
<evidence type="ECO:0000256" key="3">
    <source>
        <dbReference type="ARBA" id="ARBA00022737"/>
    </source>
</evidence>
<dbReference type="Gene3D" id="2.120.10.80">
    <property type="entry name" value="Kelch-type beta propeller"/>
    <property type="match status" value="2"/>
</dbReference>